<dbReference type="GO" id="GO:0000775">
    <property type="term" value="C:chromosome, centromeric region"/>
    <property type="evidence" value="ECO:0007669"/>
    <property type="project" value="TreeGrafter"/>
</dbReference>
<feature type="region of interest" description="Disordered" evidence="3">
    <location>
        <begin position="174"/>
        <end position="212"/>
    </location>
</feature>
<dbReference type="GO" id="GO:0000785">
    <property type="term" value="C:chromatin"/>
    <property type="evidence" value="ECO:0007669"/>
    <property type="project" value="TreeGrafter"/>
</dbReference>
<reference evidence="4 5" key="1">
    <citation type="journal article" date="2023" name="Commun. Biol.">
        <title>Reorganization of the ancestral sex-determining regions during the evolution of trioecy in Pleodorina starrii.</title>
        <authorList>
            <person name="Takahashi K."/>
            <person name="Suzuki S."/>
            <person name="Kawai-Toyooka H."/>
            <person name="Yamamoto K."/>
            <person name="Hamaji T."/>
            <person name="Ootsuki R."/>
            <person name="Yamaguchi H."/>
            <person name="Kawachi M."/>
            <person name="Higashiyama T."/>
            <person name="Nozaki H."/>
        </authorList>
    </citation>
    <scope>NUCLEOTIDE SEQUENCE [LARGE SCALE GENOMIC DNA]</scope>
    <source>
        <strain evidence="4 5">NIES-4479</strain>
    </source>
</reference>
<dbReference type="OrthoDB" id="5199543at2759"/>
<name>A0A9W6BZA6_9CHLO</name>
<evidence type="ECO:0000256" key="3">
    <source>
        <dbReference type="SAM" id="MobiDB-lite"/>
    </source>
</evidence>
<sequence length="462" mass="48750">MSTLGLKVGQPRSLAFASGGVRSDLRLLEVDEKLLEEIMRQGVVIKGGEDDEAVLVTSCRTYGMKLVETTNLQLLVGPQDQQQQQPQHGEEGQSFQRGAVGEPGPGATQAAPPLGYGSGLMTQWNYFRSGSAVPEPVAVNATSMSHIELVEVPPRLEALRGLLWQHPYGIEDERDEQVGGRGGQGDAEMEDATASGDGGGGGGGGGGVRGTSSAARGRGYTFEQLLDRVQASPAELRAALAAEGALELGGRWRAVEANYLGSLLELVLLTAEQEGMSLGALRESRLAAALQPDGYYPAVVRHCLGVYGKPAGEAAEAGGSAAAAAPESGSGAWCLDETKVCVHFAVKVMAGRSLPLAEFNAAWARAVPYGMTPCLDMLRAEALIDGSGSEARISPFPASALPRDPGERFGALFRRRARWEWSHLEPYLAGVRVPGQSVEALLMRFARASQPTPDSPLVYSAR</sequence>
<keyword evidence="5" id="KW-1185">Reference proteome</keyword>
<protein>
    <recommendedName>
        <fullName evidence="6">Sister chromatid cohesion protein DCC1</fullName>
    </recommendedName>
</protein>
<accession>A0A9W6BZA6</accession>
<evidence type="ECO:0000313" key="5">
    <source>
        <dbReference type="Proteomes" id="UP001165080"/>
    </source>
</evidence>
<dbReference type="Pfam" id="PF09724">
    <property type="entry name" value="Dcc1"/>
    <property type="match status" value="1"/>
</dbReference>
<dbReference type="EMBL" id="BRXU01000036">
    <property type="protein sequence ID" value="GLC60620.1"/>
    <property type="molecule type" value="Genomic_DNA"/>
</dbReference>
<dbReference type="PANTHER" id="PTHR13395">
    <property type="entry name" value="SISTER CHROMATID COHESION PROTEIN DCC1-RELATED"/>
    <property type="match status" value="1"/>
</dbReference>
<feature type="compositionally biased region" description="Gly residues" evidence="3">
    <location>
        <begin position="196"/>
        <end position="209"/>
    </location>
</feature>
<comment type="caution">
    <text evidence="4">The sequence shown here is derived from an EMBL/GenBank/DDBJ whole genome shotgun (WGS) entry which is preliminary data.</text>
</comment>
<dbReference type="InterPro" id="IPR019128">
    <property type="entry name" value="Dcc1"/>
</dbReference>
<dbReference type="GO" id="GO:0006260">
    <property type="term" value="P:DNA replication"/>
    <property type="evidence" value="ECO:0007669"/>
    <property type="project" value="UniProtKB-KW"/>
</dbReference>
<proteinExistence type="inferred from homology"/>
<keyword evidence="2" id="KW-0235">DNA replication</keyword>
<evidence type="ECO:0008006" key="6">
    <source>
        <dbReference type="Google" id="ProtNLM"/>
    </source>
</evidence>
<dbReference type="GO" id="GO:0034088">
    <property type="term" value="P:maintenance of mitotic sister chromatid cohesion"/>
    <property type="evidence" value="ECO:0007669"/>
    <property type="project" value="TreeGrafter"/>
</dbReference>
<organism evidence="4 5">
    <name type="scientific">Pleodorina starrii</name>
    <dbReference type="NCBI Taxonomy" id="330485"/>
    <lineage>
        <taxon>Eukaryota</taxon>
        <taxon>Viridiplantae</taxon>
        <taxon>Chlorophyta</taxon>
        <taxon>core chlorophytes</taxon>
        <taxon>Chlorophyceae</taxon>
        <taxon>CS clade</taxon>
        <taxon>Chlamydomonadales</taxon>
        <taxon>Volvocaceae</taxon>
        <taxon>Pleodorina</taxon>
    </lineage>
</organism>
<dbReference type="GO" id="GO:0031390">
    <property type="term" value="C:Ctf18 RFC-like complex"/>
    <property type="evidence" value="ECO:0007669"/>
    <property type="project" value="InterPro"/>
</dbReference>
<evidence type="ECO:0000313" key="4">
    <source>
        <dbReference type="EMBL" id="GLC60620.1"/>
    </source>
</evidence>
<dbReference type="Proteomes" id="UP001165080">
    <property type="component" value="Unassembled WGS sequence"/>
</dbReference>
<gene>
    <name evidence="4" type="primary">PLEST010517</name>
    <name evidence="4" type="ORF">PLESTB_001648800</name>
</gene>
<evidence type="ECO:0000256" key="2">
    <source>
        <dbReference type="ARBA" id="ARBA00022705"/>
    </source>
</evidence>
<dbReference type="PANTHER" id="PTHR13395:SF6">
    <property type="entry name" value="SISTER CHROMATID COHESION PROTEIN DCC1"/>
    <property type="match status" value="1"/>
</dbReference>
<dbReference type="AlphaFoldDB" id="A0A9W6BZA6"/>
<feature type="compositionally biased region" description="Low complexity" evidence="3">
    <location>
        <begin position="78"/>
        <end position="87"/>
    </location>
</feature>
<comment type="similarity">
    <text evidence="1">Belongs to the DCC1 family.</text>
</comment>
<feature type="region of interest" description="Disordered" evidence="3">
    <location>
        <begin position="78"/>
        <end position="114"/>
    </location>
</feature>
<evidence type="ECO:0000256" key="1">
    <source>
        <dbReference type="ARBA" id="ARBA00007017"/>
    </source>
</evidence>